<reference evidence="1 2" key="1">
    <citation type="journal article" date="2019" name="New Phytol.">
        <title>Comparative genomics reveals unique wood-decay strategies and fruiting body development in the Schizophyllaceae.</title>
        <authorList>
            <person name="Almasi E."/>
            <person name="Sahu N."/>
            <person name="Krizsan K."/>
            <person name="Balint B."/>
            <person name="Kovacs G.M."/>
            <person name="Kiss B."/>
            <person name="Cseklye J."/>
            <person name="Drula E."/>
            <person name="Henrissat B."/>
            <person name="Nagy I."/>
            <person name="Chovatia M."/>
            <person name="Adam C."/>
            <person name="LaButti K."/>
            <person name="Lipzen A."/>
            <person name="Riley R."/>
            <person name="Grigoriev I.V."/>
            <person name="Nagy L.G."/>
        </authorList>
    </citation>
    <scope>NUCLEOTIDE SEQUENCE [LARGE SCALE GENOMIC DNA]</scope>
    <source>
        <strain evidence="1 2">NL-1724</strain>
    </source>
</reference>
<comment type="caution">
    <text evidence="1">The sequence shown here is derived from an EMBL/GenBank/DDBJ whole genome shotgun (WGS) entry which is preliminary data.</text>
</comment>
<protein>
    <submittedName>
        <fullName evidence="1">Uncharacterized protein</fullName>
    </submittedName>
</protein>
<dbReference type="EMBL" id="VDMD01000034">
    <property type="protein sequence ID" value="TRM58694.1"/>
    <property type="molecule type" value="Genomic_DNA"/>
</dbReference>
<evidence type="ECO:0000313" key="1">
    <source>
        <dbReference type="EMBL" id="TRM58694.1"/>
    </source>
</evidence>
<dbReference type="Proteomes" id="UP000320762">
    <property type="component" value="Unassembled WGS sequence"/>
</dbReference>
<accession>A0A550C1L3</accession>
<evidence type="ECO:0000313" key="2">
    <source>
        <dbReference type="Proteomes" id="UP000320762"/>
    </source>
</evidence>
<dbReference type="OrthoDB" id="2882152at2759"/>
<dbReference type="AlphaFoldDB" id="A0A550C1L3"/>
<proteinExistence type="predicted"/>
<name>A0A550C1L3_9AGAR</name>
<keyword evidence="2" id="KW-1185">Reference proteome</keyword>
<sequence>MVVLNEGQLISAHLSAHIAELTSTLAALDQGVFACRSAVAPINRLPLELLGEIFACAAQCAHGTSSVTDVRGGPWLVSHVCRRWRALALGTPALWTTVDVGDHAFSRRLGPKLVSAYVKRSGDALVSCSLSVAPSQPVPVVHVFLGILFRCRGRWQHAYFALDAACLDHLAPPSNPGFPALEHIDIHLTGKPDSGGGPPKGCNLFAESPRLRRALVSGAQHRAFRFAWSQLEYYVGHVVTEDGRCILPELGALQRCGPSVHAARPIPKPATPYVLPALAKLCVNHGTVVDAITTPALAECAFGSGPCLAQVCALLERSICSLRALRLIDNPIPLDGMRRLLQLCPDLRELAIGCMLRVEVDVYALLDALTIRSGGTSPLVPVLEQLAFSPFYRSFDCSPLVELARSRAPAAGGRLLSVSLLLSQCTLDGANLYDALRQDAASLGFRDVCLTDDFSVSDDIVNSWLDV</sequence>
<gene>
    <name evidence="1" type="ORF">BD626DRAFT_550682</name>
</gene>
<organism evidence="1 2">
    <name type="scientific">Schizophyllum amplum</name>
    <dbReference type="NCBI Taxonomy" id="97359"/>
    <lineage>
        <taxon>Eukaryota</taxon>
        <taxon>Fungi</taxon>
        <taxon>Dikarya</taxon>
        <taxon>Basidiomycota</taxon>
        <taxon>Agaricomycotina</taxon>
        <taxon>Agaricomycetes</taxon>
        <taxon>Agaricomycetidae</taxon>
        <taxon>Agaricales</taxon>
        <taxon>Schizophyllaceae</taxon>
        <taxon>Schizophyllum</taxon>
    </lineage>
</organism>
<dbReference type="Gene3D" id="1.20.1280.50">
    <property type="match status" value="1"/>
</dbReference>